<feature type="compositionally biased region" description="Low complexity" evidence="1">
    <location>
        <begin position="288"/>
        <end position="302"/>
    </location>
</feature>
<dbReference type="Gene3D" id="1.10.238.10">
    <property type="entry name" value="EF-hand"/>
    <property type="match status" value="1"/>
</dbReference>
<dbReference type="Proteomes" id="UP000490939">
    <property type="component" value="Unassembled WGS sequence"/>
</dbReference>
<feature type="compositionally biased region" description="Polar residues" evidence="1">
    <location>
        <begin position="321"/>
        <end position="330"/>
    </location>
</feature>
<evidence type="ECO:0000256" key="2">
    <source>
        <dbReference type="SAM" id="SignalP"/>
    </source>
</evidence>
<organism evidence="4 5">
    <name type="scientific">Venturia inaequalis</name>
    <name type="common">Apple scab fungus</name>
    <dbReference type="NCBI Taxonomy" id="5025"/>
    <lineage>
        <taxon>Eukaryota</taxon>
        <taxon>Fungi</taxon>
        <taxon>Dikarya</taxon>
        <taxon>Ascomycota</taxon>
        <taxon>Pezizomycotina</taxon>
        <taxon>Dothideomycetes</taxon>
        <taxon>Pleosporomycetidae</taxon>
        <taxon>Venturiales</taxon>
        <taxon>Venturiaceae</taxon>
        <taxon>Venturia</taxon>
    </lineage>
</organism>
<dbReference type="SMART" id="SM00027">
    <property type="entry name" value="EH"/>
    <property type="match status" value="1"/>
</dbReference>
<dbReference type="SUPFAM" id="SSF47473">
    <property type="entry name" value="EF-hand"/>
    <property type="match status" value="1"/>
</dbReference>
<keyword evidence="5" id="KW-1185">Reference proteome</keyword>
<evidence type="ECO:0000256" key="1">
    <source>
        <dbReference type="SAM" id="MobiDB-lite"/>
    </source>
</evidence>
<name>A0A8H3UF67_VENIN</name>
<feature type="domain" description="EH" evidence="3">
    <location>
        <begin position="478"/>
        <end position="590"/>
    </location>
</feature>
<feature type="compositionally biased region" description="Polar residues" evidence="1">
    <location>
        <begin position="193"/>
        <end position="213"/>
    </location>
</feature>
<dbReference type="AlphaFoldDB" id="A0A8H3UF67"/>
<feature type="region of interest" description="Disordered" evidence="1">
    <location>
        <begin position="161"/>
        <end position="367"/>
    </location>
</feature>
<sequence>MKLTTTFIAAILATMVQADKHRYCGCNVDGKYDVDLSHKTCTKWGQTMPNTEWSGSHKPAAVSLFPSFLLFDVLDRIDVVTDMKTVAAAKPYTPGRPSPAPRRDSGSGLSFLAANTATASSLVSSTSRSRFPSPLRSVDNSDVNVQEDVMYTEVWDPATRTLRKTVKPAPVKMAEDPPPRRRRRSNHLDDSTDGTSIAPTTSLVKLFEQQNLTGGMKPDVSRKPSMAKGKPPPIFSPKPQRIQSLHCISPELDRPTLKPSPKRVSSISIDPMKATREENGPRPVPTRSMSIPSKSTTSSDKPALPPPRRPRTKNPDYKDIVSSSVGSSPVQKLRIPATQHLQPQRSGTPVRADLPSNPKRSTPAPYKDTYIKTISPHITGDSLANAMVGANLAIRNSPPRHTPLSKTPPPIPAPRRKKDHDHHLGGVFHRTRSHSPPKKQPMVVKTLREDKTGDSEILKNHKFRHPNKHHEATRERWQDKVDAAALKRYEGVWASNKGIYIQDPAATNEVAGIAVREIWSRSGLSTQKLAQIWVLVGGGGTGSVARGPGHSRASLTKEQFVVGMYFIDMVLKGRNLPQVVGESVWDSVRASGLSIAIKRR</sequence>
<dbReference type="InterPro" id="IPR011992">
    <property type="entry name" value="EF-hand-dom_pair"/>
</dbReference>
<evidence type="ECO:0000259" key="3">
    <source>
        <dbReference type="SMART" id="SM00027"/>
    </source>
</evidence>
<dbReference type="EMBL" id="WNWR01000835">
    <property type="protein sequence ID" value="KAE9968407.1"/>
    <property type="molecule type" value="Genomic_DNA"/>
</dbReference>
<feature type="region of interest" description="Disordered" evidence="1">
    <location>
        <begin position="89"/>
        <end position="108"/>
    </location>
</feature>
<evidence type="ECO:0000313" key="5">
    <source>
        <dbReference type="Proteomes" id="UP000490939"/>
    </source>
</evidence>
<feature type="signal peptide" evidence="2">
    <location>
        <begin position="1"/>
        <end position="18"/>
    </location>
</feature>
<keyword evidence="2" id="KW-0732">Signal</keyword>
<protein>
    <recommendedName>
        <fullName evidence="3">EH domain-containing protein</fullName>
    </recommendedName>
</protein>
<feature type="region of interest" description="Disordered" evidence="1">
    <location>
        <begin position="394"/>
        <end position="419"/>
    </location>
</feature>
<feature type="chain" id="PRO_5034857192" description="EH domain-containing protein" evidence="2">
    <location>
        <begin position="19"/>
        <end position="600"/>
    </location>
</feature>
<proteinExistence type="predicted"/>
<evidence type="ECO:0000313" key="4">
    <source>
        <dbReference type="EMBL" id="KAE9968407.1"/>
    </source>
</evidence>
<dbReference type="InterPro" id="IPR000261">
    <property type="entry name" value="EH_dom"/>
</dbReference>
<accession>A0A8H3UF67</accession>
<comment type="caution">
    <text evidence="4">The sequence shown here is derived from an EMBL/GenBank/DDBJ whole genome shotgun (WGS) entry which is preliminary data.</text>
</comment>
<gene>
    <name evidence="4" type="ORF">EG327_011059</name>
</gene>
<reference evidence="4 5" key="1">
    <citation type="submission" date="2019-07" db="EMBL/GenBank/DDBJ databases">
        <title>Venturia inaequalis Genome Resource.</title>
        <authorList>
            <person name="Lichtner F.J."/>
        </authorList>
    </citation>
    <scope>NUCLEOTIDE SEQUENCE [LARGE SCALE GENOMIC DNA]</scope>
    <source>
        <strain evidence="4 5">DMI_063113</strain>
    </source>
</reference>